<keyword evidence="4" id="KW-0472">Membrane</keyword>
<dbReference type="AlphaFoldDB" id="A0A2N6UFJ6"/>
<reference evidence="8 9" key="1">
    <citation type="submission" date="2017-09" db="EMBL/GenBank/DDBJ databases">
        <title>Bacterial strain isolated from the female urinary microbiota.</title>
        <authorList>
            <person name="Thomas-White K."/>
            <person name="Kumar N."/>
            <person name="Forster S."/>
            <person name="Putonti C."/>
            <person name="Lawley T."/>
            <person name="Wolfe A.J."/>
        </authorList>
    </citation>
    <scope>NUCLEOTIDE SEQUENCE [LARGE SCALE GENOMIC DNA]</scope>
    <source>
        <strain evidence="8 9">UMB0240</strain>
    </source>
</reference>
<dbReference type="SUPFAM" id="SSF53850">
    <property type="entry name" value="Periplasmic binding protein-like II"/>
    <property type="match status" value="1"/>
</dbReference>
<evidence type="ECO:0000256" key="7">
    <source>
        <dbReference type="SAM" id="SignalP"/>
    </source>
</evidence>
<evidence type="ECO:0000313" key="9">
    <source>
        <dbReference type="Proteomes" id="UP000235701"/>
    </source>
</evidence>
<evidence type="ECO:0000256" key="1">
    <source>
        <dbReference type="ARBA" id="ARBA00004635"/>
    </source>
</evidence>
<keyword evidence="3 7" id="KW-0732">Signal</keyword>
<evidence type="ECO:0000256" key="3">
    <source>
        <dbReference type="ARBA" id="ARBA00022729"/>
    </source>
</evidence>
<proteinExistence type="inferred from homology"/>
<evidence type="ECO:0000256" key="2">
    <source>
        <dbReference type="ARBA" id="ARBA00008973"/>
    </source>
</evidence>
<dbReference type="InterPro" id="IPR004872">
    <property type="entry name" value="Lipoprotein_NlpA"/>
</dbReference>
<comment type="similarity">
    <text evidence="2">Belongs to the NlpA lipoprotein family.</text>
</comment>
<evidence type="ECO:0000256" key="5">
    <source>
        <dbReference type="ARBA" id="ARBA00023139"/>
    </source>
</evidence>
<dbReference type="OrthoDB" id="9812878at2"/>
<evidence type="ECO:0000256" key="6">
    <source>
        <dbReference type="ARBA" id="ARBA00023288"/>
    </source>
</evidence>
<dbReference type="GO" id="GO:0016020">
    <property type="term" value="C:membrane"/>
    <property type="evidence" value="ECO:0007669"/>
    <property type="project" value="UniProtKB-SubCell"/>
</dbReference>
<name>A0A2N6UFJ6_9LACT</name>
<keyword evidence="9" id="KW-1185">Reference proteome</keyword>
<dbReference type="EMBL" id="PNHQ01000003">
    <property type="protein sequence ID" value="PMC80330.1"/>
    <property type="molecule type" value="Genomic_DNA"/>
</dbReference>
<keyword evidence="5" id="KW-0564">Palmitate</keyword>
<keyword evidence="6" id="KW-0449">Lipoprotein</keyword>
<dbReference type="Proteomes" id="UP000235701">
    <property type="component" value="Unassembled WGS sequence"/>
</dbReference>
<dbReference type="PANTHER" id="PTHR30429:SF0">
    <property type="entry name" value="METHIONINE-BINDING LIPOPROTEIN METQ"/>
    <property type="match status" value="1"/>
</dbReference>
<dbReference type="PANTHER" id="PTHR30429">
    <property type="entry name" value="D-METHIONINE-BINDING LIPOPROTEIN METQ"/>
    <property type="match status" value="1"/>
</dbReference>
<organism evidence="8 9">
    <name type="scientific">Aerococcus viridans</name>
    <dbReference type="NCBI Taxonomy" id="1377"/>
    <lineage>
        <taxon>Bacteria</taxon>
        <taxon>Bacillati</taxon>
        <taxon>Bacillota</taxon>
        <taxon>Bacilli</taxon>
        <taxon>Lactobacillales</taxon>
        <taxon>Aerococcaceae</taxon>
        <taxon>Aerococcus</taxon>
    </lineage>
</organism>
<sequence>MKKYLRYLGLAFISLVLAACGQNTEDAQTIKVATSPGPYSILFMEEVAPRLEEQGYTVEEIQFSELRQAMIAVDEGEADINVDGNRLNTESYNDTLDANFEQIVRIPTVPAAIYPGQKDRLEDVEEGDTIAIGNGTVSMMRGLLLMQDLGWITLDPNVEPAKVTADDIQKNHVGIEIVEMQGAAIPPAIQDVSYALVAGSIAYDAGMDLESRLVTEEPIDGLLLEAITTADKMDQAWVEDIKAIYQSEDFNQAVMDRNEEIGTEFWIIPEENQ</sequence>
<dbReference type="Gene3D" id="3.40.190.10">
    <property type="entry name" value="Periplasmic binding protein-like II"/>
    <property type="match status" value="2"/>
</dbReference>
<protein>
    <submittedName>
        <fullName evidence="8">ABC transporter substrate-binding protein</fullName>
    </submittedName>
</protein>
<comment type="subcellular location">
    <subcellularLocation>
        <location evidence="1">Membrane</location>
        <topology evidence="1">Lipid-anchor</topology>
    </subcellularLocation>
</comment>
<feature type="signal peptide" evidence="7">
    <location>
        <begin position="1"/>
        <end position="18"/>
    </location>
</feature>
<dbReference type="RefSeq" id="WP_070468257.1">
    <property type="nucleotide sequence ID" value="NZ_PNHQ01000003.1"/>
</dbReference>
<gene>
    <name evidence="8" type="ORF">CJ191_01865</name>
</gene>
<feature type="chain" id="PRO_5039707954" evidence="7">
    <location>
        <begin position="19"/>
        <end position="273"/>
    </location>
</feature>
<evidence type="ECO:0000313" key="8">
    <source>
        <dbReference type="EMBL" id="PMC80330.1"/>
    </source>
</evidence>
<accession>A0A2N6UFJ6</accession>
<dbReference type="PROSITE" id="PS51257">
    <property type="entry name" value="PROKAR_LIPOPROTEIN"/>
    <property type="match status" value="1"/>
</dbReference>
<comment type="caution">
    <text evidence="8">The sequence shown here is derived from an EMBL/GenBank/DDBJ whole genome shotgun (WGS) entry which is preliminary data.</text>
</comment>
<evidence type="ECO:0000256" key="4">
    <source>
        <dbReference type="ARBA" id="ARBA00023136"/>
    </source>
</evidence>
<dbReference type="Pfam" id="PF03180">
    <property type="entry name" value="Lipoprotein_9"/>
    <property type="match status" value="1"/>
</dbReference>